<dbReference type="PANTHER" id="PTHR42776">
    <property type="entry name" value="SERINE PEPTIDASE S9 FAMILY MEMBER"/>
    <property type="match status" value="1"/>
</dbReference>
<proteinExistence type="predicted"/>
<gene>
    <name evidence="3" type="ORF">UFOPK2880_00892</name>
    <name evidence="4" type="ORF">UFOPK3304_00088</name>
    <name evidence="5" type="ORF">UFOPK3494_00451</name>
    <name evidence="6" type="ORF">UFOPK4134_00428</name>
</gene>
<evidence type="ECO:0000259" key="2">
    <source>
        <dbReference type="Pfam" id="PF00326"/>
    </source>
</evidence>
<dbReference type="EMBL" id="CAFBPS010000018">
    <property type="protein sequence ID" value="CAB5023725.1"/>
    <property type="molecule type" value="Genomic_DNA"/>
</dbReference>
<dbReference type="EMBL" id="CAFBMF010000018">
    <property type="protein sequence ID" value="CAB4892294.1"/>
    <property type="molecule type" value="Genomic_DNA"/>
</dbReference>
<dbReference type="GO" id="GO:0004252">
    <property type="term" value="F:serine-type endopeptidase activity"/>
    <property type="evidence" value="ECO:0007669"/>
    <property type="project" value="TreeGrafter"/>
</dbReference>
<dbReference type="InterPro" id="IPR029058">
    <property type="entry name" value="AB_hydrolase_fold"/>
</dbReference>
<dbReference type="SUPFAM" id="SSF82171">
    <property type="entry name" value="DPP6 N-terminal domain-like"/>
    <property type="match status" value="1"/>
</dbReference>
<evidence type="ECO:0000313" key="5">
    <source>
        <dbReference type="EMBL" id="CAB4892294.1"/>
    </source>
</evidence>
<feature type="domain" description="Peptidase S9 prolyl oligopeptidase catalytic" evidence="2">
    <location>
        <begin position="392"/>
        <end position="601"/>
    </location>
</feature>
<sequence>MNDNSITARYLANRAPVSAHLSEDQLSIVVNTAQIPLDSDAVVNQSWAINIATGHESAAPEVDPDIKKYAPNDEPVVVSPNKKFLLIAKGRGSTVDVNQPYRWTRSIRNFDAIGAIDNPPQLQVVDLTTGDSRWITDDGWRWSSARWSPNNDLVFACRSLDPLEQDGYQYANVITLDGTVRHLAIPGGRSIVGTWLADGRLAVLIASPQGDPPGSQARLYIIDGDDSHIIDVPNLFGDVYGDQPAELADIYDHILLARPDGSLIIRTGSRGRMGIALIDPNQSGPDSFQVLVVGDRCCSPVATTSSELIFTTHSSTSPVELVVFDYATKTERQLTNFNQVDDMPLVVRRFSVATPDGFNLDAWFLSAHEVTHPLPTVSIIHGGPHFTYGEAFSLDAHALCAAGFGVLYTNVRGSTGYGDAFAHAAHSNWAEGPANDQLLVISDAIKLGLADEKKLGIAGNSYGGYLSAWLASTTSRFQAAVIENPVTDLVSMYGTSDIGATFFPSQFSGAPHEQIETYYRQSPIMHAHKCTTPCLFVIGEDDRRCPPAQAWAMHRVLRVRGTISEVLVLPHSSHEGSTYGPPSGRLAHDNALVEWMTRWLK</sequence>
<dbReference type="EMBL" id="CAEZZP010000048">
    <property type="protein sequence ID" value="CAB4772336.1"/>
    <property type="molecule type" value="Genomic_DNA"/>
</dbReference>
<name>A0A6J6VLB1_9ZZZZ</name>
<dbReference type="GO" id="GO:0006508">
    <property type="term" value="P:proteolysis"/>
    <property type="evidence" value="ECO:0007669"/>
    <property type="project" value="InterPro"/>
</dbReference>
<dbReference type="Gene3D" id="2.120.10.30">
    <property type="entry name" value="TolB, C-terminal domain"/>
    <property type="match status" value="1"/>
</dbReference>
<dbReference type="Pfam" id="PF00326">
    <property type="entry name" value="Peptidase_S9"/>
    <property type="match status" value="1"/>
</dbReference>
<reference evidence="3" key="1">
    <citation type="submission" date="2020-05" db="EMBL/GenBank/DDBJ databases">
        <authorList>
            <person name="Chiriac C."/>
            <person name="Salcher M."/>
            <person name="Ghai R."/>
            <person name="Kavagutti S V."/>
        </authorList>
    </citation>
    <scope>NUCLEOTIDE SEQUENCE</scope>
</reference>
<protein>
    <submittedName>
        <fullName evidence="3">Unannotated protein</fullName>
    </submittedName>
</protein>
<evidence type="ECO:0000256" key="1">
    <source>
        <dbReference type="ARBA" id="ARBA00022801"/>
    </source>
</evidence>
<dbReference type="InterPro" id="IPR001375">
    <property type="entry name" value="Peptidase_S9_cat"/>
</dbReference>
<dbReference type="Gene3D" id="3.40.50.1820">
    <property type="entry name" value="alpha/beta hydrolase"/>
    <property type="match status" value="1"/>
</dbReference>
<evidence type="ECO:0000313" key="4">
    <source>
        <dbReference type="EMBL" id="CAB4855600.1"/>
    </source>
</evidence>
<dbReference type="PANTHER" id="PTHR42776:SF27">
    <property type="entry name" value="DIPEPTIDYL PEPTIDASE FAMILY MEMBER 6"/>
    <property type="match status" value="1"/>
</dbReference>
<keyword evidence="1" id="KW-0378">Hydrolase</keyword>
<dbReference type="SUPFAM" id="SSF53474">
    <property type="entry name" value="alpha/beta-Hydrolases"/>
    <property type="match status" value="1"/>
</dbReference>
<dbReference type="AlphaFoldDB" id="A0A6J6VLB1"/>
<dbReference type="EMBL" id="CAFBLJ010000002">
    <property type="protein sequence ID" value="CAB4855600.1"/>
    <property type="molecule type" value="Genomic_DNA"/>
</dbReference>
<evidence type="ECO:0000313" key="6">
    <source>
        <dbReference type="EMBL" id="CAB5023725.1"/>
    </source>
</evidence>
<organism evidence="3">
    <name type="scientific">freshwater metagenome</name>
    <dbReference type="NCBI Taxonomy" id="449393"/>
    <lineage>
        <taxon>unclassified sequences</taxon>
        <taxon>metagenomes</taxon>
        <taxon>ecological metagenomes</taxon>
    </lineage>
</organism>
<dbReference type="InterPro" id="IPR011042">
    <property type="entry name" value="6-blade_b-propeller_TolB-like"/>
</dbReference>
<accession>A0A6J6VLB1</accession>
<evidence type="ECO:0000313" key="3">
    <source>
        <dbReference type="EMBL" id="CAB4772336.1"/>
    </source>
</evidence>